<dbReference type="PROSITE" id="PS51186">
    <property type="entry name" value="GNAT"/>
    <property type="match status" value="1"/>
</dbReference>
<keyword evidence="3" id="KW-1185">Reference proteome</keyword>
<reference evidence="2 3" key="1">
    <citation type="submission" date="2019-02" db="EMBL/GenBank/DDBJ databases">
        <title>The draft genome of Kosakonia quasisacchari strain WCHKQ120001.</title>
        <authorList>
            <person name="Wang C."/>
            <person name="Feng Y."/>
            <person name="Zong Z."/>
        </authorList>
    </citation>
    <scope>NUCLEOTIDE SEQUENCE [LARGE SCALE GENOMIC DNA]</scope>
    <source>
        <strain evidence="2 3">WCHKQ120001</strain>
    </source>
</reference>
<sequence>MDDTVIPVNDHLMLHAVDERFVHDLHQLIVKNRDWLQQFLNWPHSVTSVDDTRKTAQSNMLLHQRGYAKMFMIVRDDVLVGVLAFNSIEPLNKTAYIGYWLDEDCQRQGILSQAMQAMIDFYARRGEIRRFVIKCRVANTSSNQVAERNGFTLEGCLKQAEFLNGSYDDQNIWAKIVDKSRSR</sequence>
<evidence type="ECO:0000259" key="1">
    <source>
        <dbReference type="PROSITE" id="PS51186"/>
    </source>
</evidence>
<dbReference type="AlphaFoldDB" id="A0A4R0HBS3"/>
<proteinExistence type="predicted"/>
<dbReference type="GO" id="GO:0008999">
    <property type="term" value="F:protein-N-terminal-alanine acetyltransferase activity"/>
    <property type="evidence" value="ECO:0007669"/>
    <property type="project" value="TreeGrafter"/>
</dbReference>
<dbReference type="InterPro" id="IPR051908">
    <property type="entry name" value="Ribosomal_N-acetyltransferase"/>
</dbReference>
<dbReference type="Proteomes" id="UP000291793">
    <property type="component" value="Unassembled WGS sequence"/>
</dbReference>
<dbReference type="Gene3D" id="3.40.630.30">
    <property type="match status" value="1"/>
</dbReference>
<comment type="caution">
    <text evidence="2">The sequence shown here is derived from an EMBL/GenBank/DDBJ whole genome shotgun (WGS) entry which is preliminary data.</text>
</comment>
<dbReference type="PANTHER" id="PTHR43441">
    <property type="entry name" value="RIBOSOMAL-PROTEIN-SERINE ACETYLTRANSFERASE"/>
    <property type="match status" value="1"/>
</dbReference>
<gene>
    <name evidence="2" type="ORF">E0L21_13760</name>
</gene>
<dbReference type="Pfam" id="PF13302">
    <property type="entry name" value="Acetyltransf_3"/>
    <property type="match status" value="1"/>
</dbReference>
<feature type="domain" description="N-acetyltransferase" evidence="1">
    <location>
        <begin position="12"/>
        <end position="173"/>
    </location>
</feature>
<name>A0A4R0HBS3_9ENTR</name>
<dbReference type="GO" id="GO:0005737">
    <property type="term" value="C:cytoplasm"/>
    <property type="evidence" value="ECO:0007669"/>
    <property type="project" value="TreeGrafter"/>
</dbReference>
<organism evidence="2 3">
    <name type="scientific">Kosakonia quasisacchari</name>
    <dbReference type="NCBI Taxonomy" id="2529380"/>
    <lineage>
        <taxon>Bacteria</taxon>
        <taxon>Pseudomonadati</taxon>
        <taxon>Pseudomonadota</taxon>
        <taxon>Gammaproteobacteria</taxon>
        <taxon>Enterobacterales</taxon>
        <taxon>Enterobacteriaceae</taxon>
        <taxon>Kosakonia</taxon>
    </lineage>
</organism>
<dbReference type="OrthoDB" id="9784707at2"/>
<dbReference type="SUPFAM" id="SSF55729">
    <property type="entry name" value="Acyl-CoA N-acyltransferases (Nat)"/>
    <property type="match status" value="1"/>
</dbReference>
<evidence type="ECO:0000313" key="2">
    <source>
        <dbReference type="EMBL" id="TCC06610.1"/>
    </source>
</evidence>
<keyword evidence="2" id="KW-0689">Ribosomal protein</keyword>
<dbReference type="RefSeq" id="WP_131410381.1">
    <property type="nucleotide sequence ID" value="NZ_SJOP01000011.1"/>
</dbReference>
<dbReference type="CDD" id="cd04301">
    <property type="entry name" value="NAT_SF"/>
    <property type="match status" value="1"/>
</dbReference>
<keyword evidence="2" id="KW-0808">Transferase</keyword>
<dbReference type="EMBL" id="SJOP01000011">
    <property type="protein sequence ID" value="TCC06610.1"/>
    <property type="molecule type" value="Genomic_DNA"/>
</dbReference>
<dbReference type="GO" id="GO:0005840">
    <property type="term" value="C:ribosome"/>
    <property type="evidence" value="ECO:0007669"/>
    <property type="project" value="UniProtKB-KW"/>
</dbReference>
<evidence type="ECO:0000313" key="3">
    <source>
        <dbReference type="Proteomes" id="UP000291793"/>
    </source>
</evidence>
<dbReference type="GO" id="GO:1990189">
    <property type="term" value="F:protein N-terminal-serine acetyltransferase activity"/>
    <property type="evidence" value="ECO:0007669"/>
    <property type="project" value="TreeGrafter"/>
</dbReference>
<dbReference type="InterPro" id="IPR000182">
    <property type="entry name" value="GNAT_dom"/>
</dbReference>
<dbReference type="InterPro" id="IPR016181">
    <property type="entry name" value="Acyl_CoA_acyltransferase"/>
</dbReference>
<dbReference type="PANTHER" id="PTHR43441:SF11">
    <property type="entry name" value="RIBOSOMAL-PROTEIN-SERINE ACETYLTRANSFERASE"/>
    <property type="match status" value="1"/>
</dbReference>
<dbReference type="NCBIfam" id="NF007539">
    <property type="entry name" value="PRK10151.1"/>
    <property type="match status" value="1"/>
</dbReference>
<keyword evidence="2" id="KW-0687">Ribonucleoprotein</keyword>
<accession>A0A4R0HBS3</accession>
<protein>
    <submittedName>
        <fullName evidence="2">50S ribosomal protein L7/L12-serine acetyltransferase</fullName>
    </submittedName>
</protein>